<dbReference type="InterPro" id="IPR002223">
    <property type="entry name" value="Kunitz_BPTI"/>
</dbReference>
<dbReference type="InterPro" id="IPR050098">
    <property type="entry name" value="TFPI/VKTCI-like"/>
</dbReference>
<feature type="signal peptide" evidence="4">
    <location>
        <begin position="1"/>
        <end position="21"/>
    </location>
</feature>
<name>A0ABM3M523_BICAN</name>
<dbReference type="Pfam" id="PF00014">
    <property type="entry name" value="Kunitz_BPTI"/>
    <property type="match status" value="2"/>
</dbReference>
<proteinExistence type="predicted"/>
<dbReference type="Proteomes" id="UP001652582">
    <property type="component" value="Chromosome Z"/>
</dbReference>
<gene>
    <name evidence="7" type="primary">LOC112049739</name>
</gene>
<evidence type="ECO:0000256" key="1">
    <source>
        <dbReference type="ARBA" id="ARBA00022690"/>
    </source>
</evidence>
<feature type="domain" description="BPTI/Kunitz inhibitor" evidence="5">
    <location>
        <begin position="125"/>
        <end position="175"/>
    </location>
</feature>
<dbReference type="GeneID" id="112049739"/>
<dbReference type="PRINTS" id="PR00759">
    <property type="entry name" value="BASICPTASE"/>
</dbReference>
<keyword evidence="4" id="KW-0732">Signal</keyword>
<evidence type="ECO:0000259" key="5">
    <source>
        <dbReference type="PROSITE" id="PS50279"/>
    </source>
</evidence>
<dbReference type="RefSeq" id="XP_052746578.1">
    <property type="nucleotide sequence ID" value="XM_052890618.1"/>
</dbReference>
<dbReference type="CDD" id="cd00109">
    <property type="entry name" value="Kunitz-type"/>
    <property type="match status" value="2"/>
</dbReference>
<keyword evidence="1" id="KW-0646">Protease inhibitor</keyword>
<dbReference type="SMART" id="SM00131">
    <property type="entry name" value="KU"/>
    <property type="match status" value="2"/>
</dbReference>
<dbReference type="InterPro" id="IPR020901">
    <property type="entry name" value="Prtase_inh_Kunz-CS"/>
</dbReference>
<reference evidence="7" key="1">
    <citation type="submission" date="2025-08" db="UniProtKB">
        <authorList>
            <consortium name="RefSeq"/>
        </authorList>
    </citation>
    <scope>IDENTIFICATION</scope>
</reference>
<dbReference type="PROSITE" id="PS00280">
    <property type="entry name" value="BPTI_KUNITZ_1"/>
    <property type="match status" value="1"/>
</dbReference>
<sequence>MLSSCFLGYVFVLPIIHTVICYGIKNESSELNITTTPTTPESFHFIKLDTTVTCKFQPNGYDCHGTGQFRPKYFYDLQLQDCKSYTIGSCPFNLNAYNTLSECHNTCRDYGTHPAPTDLKPRIFCRFQQDFGHCNGYNPRWYFDMTSRRCRGFSYSGCGGNLNRFDTQQDCVSVCTGATEHKLDLN</sequence>
<dbReference type="PANTHER" id="PTHR10083">
    <property type="entry name" value="KUNITZ-TYPE PROTEASE INHIBITOR-RELATED"/>
    <property type="match status" value="1"/>
</dbReference>
<dbReference type="InterPro" id="IPR036880">
    <property type="entry name" value="Kunitz_BPTI_sf"/>
</dbReference>
<evidence type="ECO:0000256" key="4">
    <source>
        <dbReference type="SAM" id="SignalP"/>
    </source>
</evidence>
<keyword evidence="6" id="KW-1185">Reference proteome</keyword>
<dbReference type="Gene3D" id="4.10.410.10">
    <property type="entry name" value="Pancreatic trypsin inhibitor Kunitz domain"/>
    <property type="match status" value="2"/>
</dbReference>
<feature type="chain" id="PRO_5047045020" evidence="4">
    <location>
        <begin position="22"/>
        <end position="186"/>
    </location>
</feature>
<evidence type="ECO:0000313" key="7">
    <source>
        <dbReference type="RefSeq" id="XP_052746578.1"/>
    </source>
</evidence>
<accession>A0ABM3M523</accession>
<dbReference type="SUPFAM" id="SSF57362">
    <property type="entry name" value="BPTI-like"/>
    <property type="match status" value="2"/>
</dbReference>
<organism evidence="6 7">
    <name type="scientific">Bicyclus anynana</name>
    <name type="common">Squinting bush brown butterfly</name>
    <dbReference type="NCBI Taxonomy" id="110368"/>
    <lineage>
        <taxon>Eukaryota</taxon>
        <taxon>Metazoa</taxon>
        <taxon>Ecdysozoa</taxon>
        <taxon>Arthropoda</taxon>
        <taxon>Hexapoda</taxon>
        <taxon>Insecta</taxon>
        <taxon>Pterygota</taxon>
        <taxon>Neoptera</taxon>
        <taxon>Endopterygota</taxon>
        <taxon>Lepidoptera</taxon>
        <taxon>Glossata</taxon>
        <taxon>Ditrysia</taxon>
        <taxon>Papilionoidea</taxon>
        <taxon>Nymphalidae</taxon>
        <taxon>Satyrinae</taxon>
        <taxon>Satyrini</taxon>
        <taxon>Mycalesina</taxon>
        <taxon>Bicyclus</taxon>
    </lineage>
</organism>
<keyword evidence="2" id="KW-0722">Serine protease inhibitor</keyword>
<dbReference type="PANTHER" id="PTHR10083:SF374">
    <property type="entry name" value="BPTI_KUNITZ INHIBITOR DOMAIN-CONTAINING PROTEIN"/>
    <property type="match status" value="1"/>
</dbReference>
<protein>
    <submittedName>
        <fullName evidence="7">Tissue factor pathway inhibitor-like</fullName>
    </submittedName>
</protein>
<evidence type="ECO:0000313" key="6">
    <source>
        <dbReference type="Proteomes" id="UP001652582"/>
    </source>
</evidence>
<feature type="domain" description="BPTI/Kunitz inhibitor" evidence="5">
    <location>
        <begin position="54"/>
        <end position="107"/>
    </location>
</feature>
<evidence type="ECO:0000256" key="3">
    <source>
        <dbReference type="ARBA" id="ARBA00023157"/>
    </source>
</evidence>
<keyword evidence="3" id="KW-1015">Disulfide bond</keyword>
<dbReference type="PROSITE" id="PS50279">
    <property type="entry name" value="BPTI_KUNITZ_2"/>
    <property type="match status" value="2"/>
</dbReference>
<evidence type="ECO:0000256" key="2">
    <source>
        <dbReference type="ARBA" id="ARBA00022900"/>
    </source>
</evidence>